<sequence length="107" mass="10981">VANTFKNKGVAVGNSATTIYTTASSTTAVVHAVYVSNIHASNAGVVDIFVSDDSAGSDFYIAKNLAVPNGTTVVLDKPINLETADVLKATADAASTLQTFCSILEIT</sequence>
<name>A0A383AN20_9ZZZZ</name>
<dbReference type="EMBL" id="UINC01193368">
    <property type="protein sequence ID" value="SVE08959.1"/>
    <property type="molecule type" value="Genomic_DNA"/>
</dbReference>
<feature type="non-terminal residue" evidence="1">
    <location>
        <position position="1"/>
    </location>
</feature>
<reference evidence="1" key="1">
    <citation type="submission" date="2018-05" db="EMBL/GenBank/DDBJ databases">
        <authorList>
            <person name="Lanie J.A."/>
            <person name="Ng W.-L."/>
            <person name="Kazmierczak K.M."/>
            <person name="Andrzejewski T.M."/>
            <person name="Davidsen T.M."/>
            <person name="Wayne K.J."/>
            <person name="Tettelin H."/>
            <person name="Glass J.I."/>
            <person name="Rusch D."/>
            <person name="Podicherti R."/>
            <person name="Tsui H.-C.T."/>
            <person name="Winkler M.E."/>
        </authorList>
    </citation>
    <scope>NUCLEOTIDE SEQUENCE</scope>
</reference>
<protein>
    <submittedName>
        <fullName evidence="1">Uncharacterized protein</fullName>
    </submittedName>
</protein>
<accession>A0A383AN20</accession>
<dbReference type="AlphaFoldDB" id="A0A383AN20"/>
<gene>
    <name evidence="1" type="ORF">METZ01_LOCUS461813</name>
</gene>
<organism evidence="1">
    <name type="scientific">marine metagenome</name>
    <dbReference type="NCBI Taxonomy" id="408172"/>
    <lineage>
        <taxon>unclassified sequences</taxon>
        <taxon>metagenomes</taxon>
        <taxon>ecological metagenomes</taxon>
    </lineage>
</organism>
<evidence type="ECO:0000313" key="1">
    <source>
        <dbReference type="EMBL" id="SVE08959.1"/>
    </source>
</evidence>
<proteinExistence type="predicted"/>